<accession>A0A3E2HAU4</accession>
<evidence type="ECO:0000256" key="6">
    <source>
        <dbReference type="ARBA" id="ARBA00023212"/>
    </source>
</evidence>
<feature type="non-terminal residue" evidence="10">
    <location>
        <position position="1"/>
    </location>
</feature>
<evidence type="ECO:0000259" key="9">
    <source>
        <dbReference type="Pfam" id="PF03941"/>
    </source>
</evidence>
<reference evidence="10 11" key="1">
    <citation type="submission" date="2018-05" db="EMBL/GenBank/DDBJ databases">
        <title>Draft genome sequence of Scytalidium lignicola DSM 105466, a ubiquitous saprotrophic fungus.</title>
        <authorList>
            <person name="Buettner E."/>
            <person name="Gebauer A.M."/>
            <person name="Hofrichter M."/>
            <person name="Liers C."/>
            <person name="Kellner H."/>
        </authorList>
    </citation>
    <scope>NUCLEOTIDE SEQUENCE [LARGE SCALE GENOMIC DNA]</scope>
    <source>
        <strain evidence="10 11">DSM 105466</strain>
    </source>
</reference>
<evidence type="ECO:0000256" key="1">
    <source>
        <dbReference type="ARBA" id="ARBA00004123"/>
    </source>
</evidence>
<evidence type="ECO:0000256" key="7">
    <source>
        <dbReference type="ARBA" id="ARBA00023242"/>
    </source>
</evidence>
<evidence type="ECO:0000256" key="2">
    <source>
        <dbReference type="ARBA" id="ARBA00004186"/>
    </source>
</evidence>
<dbReference type="GO" id="GO:0007059">
    <property type="term" value="P:chromosome segregation"/>
    <property type="evidence" value="ECO:0007669"/>
    <property type="project" value="UniProtKB-KW"/>
</dbReference>
<protein>
    <recommendedName>
        <fullName evidence="9">Inner centromere protein ARK-binding domain-containing protein</fullName>
    </recommendedName>
</protein>
<feature type="compositionally biased region" description="Basic and acidic residues" evidence="8">
    <location>
        <begin position="698"/>
        <end position="725"/>
    </location>
</feature>
<dbReference type="PANTHER" id="PTHR13142:SF1">
    <property type="entry name" value="INNER CENTROMERE PROTEIN"/>
    <property type="match status" value="1"/>
</dbReference>
<feature type="compositionally biased region" description="Polar residues" evidence="8">
    <location>
        <begin position="852"/>
        <end position="884"/>
    </location>
</feature>
<feature type="non-terminal residue" evidence="10">
    <location>
        <position position="1333"/>
    </location>
</feature>
<dbReference type="PANTHER" id="PTHR13142">
    <property type="entry name" value="INNER CENTROMERE PROTEIN"/>
    <property type="match status" value="1"/>
</dbReference>
<feature type="compositionally biased region" description="Polar residues" evidence="8">
    <location>
        <begin position="228"/>
        <end position="237"/>
    </location>
</feature>
<sequence>MASVRGNPRVQVGSAGWISEERSSAFQIADAEAEEFTFSVRNELDWLNEHMAEIFSENQINVVQIFKTPGKWKGKTPRTARKPNLLEARPPLSDVFSATPRARPNPFHQLNFERPAPTFKVAEDKPVEVEEQSMTTSPVTKKHTKFKPIISAVDSGYHGSQVDDATQLNEPSEYGSETQFDEPLDLPEPNLPEQSTSRDSEERRTTEGSFLSAREDQTRTVAEEPVIETQNPEQTVQIEPIVAPTTESLIPASIKKQLPQRDSPLAPAVSTESPAKPAQTKSDQAANLDEEQSDDIHSPSDGSSPVRPIVRKSSLNFASLPAREPLTTKKSIGNRTSRTSQLDQTRTSYYPRQTGGKSLGNVKGDLPGNDQDKMDIDMENRGQAIRKEVDSAATQLHNKTSTQRLQDQISMLGQSQAAARPVPKNIAATGVVPSFVNQPNNVLLGWEARQGASPQRKDRGPTPLAPGAFPEDEDSWIAPPTAAPVERSIFSPRSHLTKSHPANTVGKLGGKNNIEPVEFSLPKRSEDTRLRSPLRDLIPPEQIPNTLGHAKSASTSVLRSPGRMDDATTLGHKKAVSVSNPEPSNATEDAISTTPPKSPPRSYKGSPLKAAKDKFSSILKTSRGLFASSAAISADAKSAALSPSSTIFGVNAGPSLEDVLQTETSNESLYPNLDARLKAQDQSDASSPEKASVRRTRASIEKEERRKEEEAREAQKMVDQLEKARQKVKEEARVYYLEQERVAAMQKQVQARKEQERLAKESQAEVPRATRGSPRKTKAQLEEEGVAASVSSSQEPLGKDVAMTDSSSMPPPAIPRPKSAAQANRPGIKRPLRPGKEQPSRAKPPTVIRVDTGSQRGHQYHPSTTALAASLQETLGKASTGSVQSKASNNSFKSSATKALEAAARKKEQDELAAQRKREAKQEVERQRAALKEEERRQQEQQQRRREAERQREREQGASVPGMTKGKETASRQAIEKRRLEMEKAKQTGAPPPAMRHQLGESSQATAQEKAAASIPAQRGEMNQSKAPSVTPGAQRSQDDLGRSVNGGLHNTTKAPPKRPLQHDSVDEHASRPPQRSGPSYQHNEAHTKRRRTNDGVEDDVEMSNAQPKMMAPPIRQSGVRPKVQDAPTKSLFPTGYVNAPQGTLQRSTLISQHNINQSKPTHPMDMAQVSKAPIPFASSSSQAANAAHKTPARPVGVPNGGKSTTKSTTRSSPRYQNGDSIDLPEICTDSEDEDSDAGNDFVALGWTHSPDLRKQLVKQESIDPAEVFGRPGPLNMEEVFSKSKDRWHKFRARTSSANWSGQDRLTEDEVKKDLEARDRLRRQGGWTYDTMI</sequence>
<organism evidence="10 11">
    <name type="scientific">Scytalidium lignicola</name>
    <name type="common">Hyphomycete</name>
    <dbReference type="NCBI Taxonomy" id="5539"/>
    <lineage>
        <taxon>Eukaryota</taxon>
        <taxon>Fungi</taxon>
        <taxon>Dikarya</taxon>
        <taxon>Ascomycota</taxon>
        <taxon>Pezizomycotina</taxon>
        <taxon>Leotiomycetes</taxon>
        <taxon>Leotiomycetes incertae sedis</taxon>
        <taxon>Scytalidium</taxon>
    </lineage>
</organism>
<feature type="compositionally biased region" description="Polar residues" evidence="8">
    <location>
        <begin position="1021"/>
        <end position="1036"/>
    </location>
</feature>
<feature type="domain" description="Inner centromere protein ARK-binding" evidence="9">
    <location>
        <begin position="1226"/>
        <end position="1281"/>
    </location>
</feature>
<dbReference type="GO" id="GO:0005819">
    <property type="term" value="C:spindle"/>
    <property type="evidence" value="ECO:0007669"/>
    <property type="project" value="UniProtKB-SubCell"/>
</dbReference>
<dbReference type="EMBL" id="NCSJ02000097">
    <property type="protein sequence ID" value="RFU30556.1"/>
    <property type="molecule type" value="Genomic_DNA"/>
</dbReference>
<feature type="region of interest" description="Disordered" evidence="8">
    <location>
        <begin position="1179"/>
        <end position="1243"/>
    </location>
</feature>
<dbReference type="STRING" id="5539.A0A3E2HAU4"/>
<proteinExistence type="inferred from homology"/>
<feature type="region of interest" description="Disordered" evidence="8">
    <location>
        <begin position="536"/>
        <end position="608"/>
    </location>
</feature>
<comment type="similarity">
    <text evidence="3">Belongs to the INCENP family.</text>
</comment>
<comment type="caution">
    <text evidence="10">The sequence shown here is derived from an EMBL/GenBank/DDBJ whole genome shotgun (WGS) entry which is preliminary data.</text>
</comment>
<evidence type="ECO:0000256" key="3">
    <source>
        <dbReference type="ARBA" id="ARBA00010042"/>
    </source>
</evidence>
<feature type="compositionally biased region" description="Basic and acidic residues" evidence="8">
    <location>
        <begin position="1061"/>
        <end position="1071"/>
    </location>
</feature>
<feature type="region of interest" description="Disordered" evidence="8">
    <location>
        <begin position="155"/>
        <end position="239"/>
    </location>
</feature>
<feature type="compositionally biased region" description="Low complexity" evidence="8">
    <location>
        <begin position="1203"/>
        <end position="1213"/>
    </location>
</feature>
<feature type="compositionally biased region" description="Low complexity" evidence="8">
    <location>
        <begin position="1179"/>
        <end position="1188"/>
    </location>
</feature>
<dbReference type="OrthoDB" id="6123at2759"/>
<dbReference type="InterPro" id="IPR005635">
    <property type="entry name" value="Inner_centromere_prot_ARK-bd"/>
</dbReference>
<keyword evidence="6" id="KW-0206">Cytoskeleton</keyword>
<feature type="region of interest" description="Disordered" evidence="8">
    <location>
        <begin position="661"/>
        <end position="725"/>
    </location>
</feature>
<feature type="compositionally biased region" description="Basic and acidic residues" evidence="8">
    <location>
        <begin position="196"/>
        <end position="206"/>
    </location>
</feature>
<feature type="compositionally biased region" description="Acidic residues" evidence="8">
    <location>
        <begin position="1229"/>
        <end position="1238"/>
    </location>
</feature>
<evidence type="ECO:0000313" key="10">
    <source>
        <dbReference type="EMBL" id="RFU30556.1"/>
    </source>
</evidence>
<feature type="region of interest" description="Disordered" evidence="8">
    <location>
        <begin position="744"/>
        <end position="1140"/>
    </location>
</feature>
<keyword evidence="4" id="KW-0963">Cytoplasm</keyword>
<dbReference type="GO" id="GO:0005634">
    <property type="term" value="C:nucleus"/>
    <property type="evidence" value="ECO:0007669"/>
    <property type="project" value="UniProtKB-SubCell"/>
</dbReference>
<feature type="region of interest" description="Disordered" evidence="8">
    <location>
        <begin position="254"/>
        <end position="375"/>
    </location>
</feature>
<keyword evidence="7" id="KW-0539">Nucleus</keyword>
<evidence type="ECO:0000256" key="4">
    <source>
        <dbReference type="ARBA" id="ARBA00022490"/>
    </source>
</evidence>
<feature type="compositionally biased region" description="Basic and acidic residues" evidence="8">
    <location>
        <begin position="751"/>
        <end position="763"/>
    </location>
</feature>
<feature type="region of interest" description="Disordered" evidence="8">
    <location>
        <begin position="450"/>
        <end position="475"/>
    </location>
</feature>
<name>A0A3E2HAU4_SCYLI</name>
<feature type="compositionally biased region" description="Polar residues" evidence="8">
    <location>
        <begin position="328"/>
        <end position="351"/>
    </location>
</feature>
<dbReference type="Proteomes" id="UP000258309">
    <property type="component" value="Unassembled WGS sequence"/>
</dbReference>
<feature type="compositionally biased region" description="Basic and acidic residues" evidence="8">
    <location>
        <begin position="213"/>
        <end position="222"/>
    </location>
</feature>
<evidence type="ECO:0000313" key="11">
    <source>
        <dbReference type="Proteomes" id="UP000258309"/>
    </source>
</evidence>
<feature type="compositionally biased region" description="Basic and acidic residues" evidence="8">
    <location>
        <begin position="965"/>
        <end position="986"/>
    </location>
</feature>
<feature type="compositionally biased region" description="Basic and acidic residues" evidence="8">
    <location>
        <begin position="903"/>
        <end position="956"/>
    </location>
</feature>
<comment type="subcellular location">
    <subcellularLocation>
        <location evidence="2">Cytoplasm</location>
        <location evidence="2">Cytoskeleton</location>
        <location evidence="2">Spindle</location>
    </subcellularLocation>
    <subcellularLocation>
        <location evidence="1">Nucleus</location>
    </subcellularLocation>
</comment>
<dbReference type="Pfam" id="PF03941">
    <property type="entry name" value="INCENP_ARK-bind"/>
    <property type="match status" value="1"/>
</dbReference>
<dbReference type="OMA" id="FREHERQ"/>
<feature type="compositionally biased region" description="Polar residues" evidence="8">
    <location>
        <begin position="577"/>
        <end position="595"/>
    </location>
</feature>
<evidence type="ECO:0000256" key="5">
    <source>
        <dbReference type="ARBA" id="ARBA00022829"/>
    </source>
</evidence>
<feature type="compositionally biased region" description="Low complexity" evidence="8">
    <location>
        <begin position="885"/>
        <end position="899"/>
    </location>
</feature>
<gene>
    <name evidence="10" type="ORF">B7463_g5798</name>
</gene>
<evidence type="ECO:0000256" key="8">
    <source>
        <dbReference type="SAM" id="MobiDB-lite"/>
    </source>
</evidence>
<keyword evidence="11" id="KW-1185">Reference proteome</keyword>
<feature type="compositionally biased region" description="Polar residues" evidence="8">
    <location>
        <begin position="163"/>
        <end position="178"/>
    </location>
</feature>
<keyword evidence="5" id="KW-0159">Chromosome partition</keyword>